<proteinExistence type="inferred from homology"/>
<gene>
    <name evidence="3" type="ORF">FFL34_13400</name>
</gene>
<evidence type="ECO:0000256" key="1">
    <source>
        <dbReference type="ARBA" id="ARBA00008791"/>
    </source>
</evidence>
<evidence type="ECO:0000259" key="2">
    <source>
        <dbReference type="Pfam" id="PF00582"/>
    </source>
</evidence>
<dbReference type="PANTHER" id="PTHR31964:SF113">
    <property type="entry name" value="USPA DOMAIN-CONTAINING PROTEIN"/>
    <property type="match status" value="1"/>
</dbReference>
<sequence length="144" mass="15827">MKRKILVAYDGSELSREALNEAKLQARGVPETEVYILSVVTQAGPSANVAVARSMEWELADNLRPELKEIEEEFQADDITVYTDVVIDVAQRNAGEKVCSYAEEHDINLIIIGSRGLGGVKRLLLGSVSTRVVQHAHCPVLVIK</sequence>
<dbReference type="PRINTS" id="PR01438">
    <property type="entry name" value="UNVRSLSTRESS"/>
</dbReference>
<name>A0A5S3QQT5_9BACI</name>
<accession>A0A5S3QQT5</accession>
<dbReference type="Proteomes" id="UP000306980">
    <property type="component" value="Unassembled WGS sequence"/>
</dbReference>
<comment type="similarity">
    <text evidence="1">Belongs to the universal stress protein A family.</text>
</comment>
<dbReference type="InterPro" id="IPR006016">
    <property type="entry name" value="UspA"/>
</dbReference>
<dbReference type="RefSeq" id="WP_138603858.1">
    <property type="nucleotide sequence ID" value="NZ_VCIA01000001.1"/>
</dbReference>
<dbReference type="CDD" id="cd23659">
    <property type="entry name" value="USP_At3g01520-like"/>
    <property type="match status" value="1"/>
</dbReference>
<organism evidence="3 4">
    <name type="scientific">Lentibacillus cibarius</name>
    <dbReference type="NCBI Taxonomy" id="2583219"/>
    <lineage>
        <taxon>Bacteria</taxon>
        <taxon>Bacillati</taxon>
        <taxon>Bacillota</taxon>
        <taxon>Bacilli</taxon>
        <taxon>Bacillales</taxon>
        <taxon>Bacillaceae</taxon>
        <taxon>Lentibacillus</taxon>
    </lineage>
</organism>
<protein>
    <submittedName>
        <fullName evidence="3">Universal stress protein</fullName>
    </submittedName>
</protein>
<feature type="domain" description="UspA" evidence="2">
    <location>
        <begin position="2"/>
        <end position="144"/>
    </location>
</feature>
<dbReference type="InterPro" id="IPR006015">
    <property type="entry name" value="Universal_stress_UspA"/>
</dbReference>
<evidence type="ECO:0000313" key="3">
    <source>
        <dbReference type="EMBL" id="TMN22966.1"/>
    </source>
</evidence>
<dbReference type="AlphaFoldDB" id="A0A5S3QQT5"/>
<evidence type="ECO:0000313" key="4">
    <source>
        <dbReference type="Proteomes" id="UP000306980"/>
    </source>
</evidence>
<dbReference type="PANTHER" id="PTHR31964">
    <property type="entry name" value="ADENINE NUCLEOTIDE ALPHA HYDROLASES-LIKE SUPERFAMILY PROTEIN"/>
    <property type="match status" value="1"/>
</dbReference>
<comment type="caution">
    <text evidence="3">The sequence shown here is derived from an EMBL/GenBank/DDBJ whole genome shotgun (WGS) entry which is preliminary data.</text>
</comment>
<reference evidence="3 4" key="1">
    <citation type="submission" date="2019-05" db="EMBL/GenBank/DDBJ databases">
        <title>Genomic analysis of Lentibacillus sp. NKC220-2.</title>
        <authorList>
            <person name="Oh Y.J."/>
        </authorList>
    </citation>
    <scope>NUCLEOTIDE SEQUENCE [LARGE SCALE GENOMIC DNA]</scope>
    <source>
        <strain evidence="3 4">NKC220-2</strain>
    </source>
</reference>
<dbReference type="Gene3D" id="3.40.50.620">
    <property type="entry name" value="HUPs"/>
    <property type="match status" value="1"/>
</dbReference>
<dbReference type="InterPro" id="IPR014729">
    <property type="entry name" value="Rossmann-like_a/b/a_fold"/>
</dbReference>
<dbReference type="OrthoDB" id="9777884at2"/>
<dbReference type="SUPFAM" id="SSF52402">
    <property type="entry name" value="Adenine nucleotide alpha hydrolases-like"/>
    <property type="match status" value="1"/>
</dbReference>
<dbReference type="EMBL" id="VCIA01000001">
    <property type="protein sequence ID" value="TMN22966.1"/>
    <property type="molecule type" value="Genomic_DNA"/>
</dbReference>
<dbReference type="Pfam" id="PF00582">
    <property type="entry name" value="Usp"/>
    <property type="match status" value="1"/>
</dbReference>